<evidence type="ECO:0000313" key="3">
    <source>
        <dbReference type="Proteomes" id="UP000178870"/>
    </source>
</evidence>
<feature type="transmembrane region" description="Helical" evidence="1">
    <location>
        <begin position="392"/>
        <end position="413"/>
    </location>
</feature>
<gene>
    <name evidence="2" type="ORF">A2803_02620</name>
</gene>
<feature type="transmembrane region" description="Helical" evidence="1">
    <location>
        <begin position="336"/>
        <end position="357"/>
    </location>
</feature>
<accession>A0A1F7YZ03</accession>
<feature type="transmembrane region" description="Helical" evidence="1">
    <location>
        <begin position="200"/>
        <end position="225"/>
    </location>
</feature>
<proteinExistence type="predicted"/>
<keyword evidence="1" id="KW-0812">Transmembrane</keyword>
<dbReference type="Proteomes" id="UP000178870">
    <property type="component" value="Unassembled WGS sequence"/>
</dbReference>
<evidence type="ECO:0008006" key="4">
    <source>
        <dbReference type="Google" id="ProtNLM"/>
    </source>
</evidence>
<feature type="transmembrane region" description="Helical" evidence="1">
    <location>
        <begin position="101"/>
        <end position="119"/>
    </location>
</feature>
<protein>
    <recommendedName>
        <fullName evidence="4">Glycosyltransferase RgtA/B/C/D-like domain-containing protein</fullName>
    </recommendedName>
</protein>
<feature type="transmembrane region" description="Helical" evidence="1">
    <location>
        <begin position="131"/>
        <end position="152"/>
    </location>
</feature>
<feature type="transmembrane region" description="Helical" evidence="1">
    <location>
        <begin position="298"/>
        <end position="316"/>
    </location>
</feature>
<comment type="caution">
    <text evidence="2">The sequence shown here is derived from an EMBL/GenBank/DDBJ whole genome shotgun (WGS) entry which is preliminary data.</text>
</comment>
<sequence>MLENLRKTFSIGRKALLLIVAGSLAWALTMVKSGLRYDYGVGFWGPNGHDGVWHLSLARSLASGSLEMPIFAGEQIKNYHLGFDLLLALVNRITALPVSVLYFQIFPPIMAIFIGFLTYKFVLNWKKSQAAAFWSTFFVYFGGNLGWILTLLKGGGLGGESVFWAQPAILTLINPPYAMSLVFILLGLNLMIRLKIIPSAIVFGLLIQIKAYAGIILLGALLPLALYEYWKKHTFNYLKLLVISCVISFVIFLPNLTSGSLLEFKPFWFLETMMSFPDRVGWSQFGEAMVNYRLGGQWLKAFAAYGIALLIFWYGNLGTRFVDEFYWVKIIKSKKLELIDVFIGSAIVIGLLGAMLFVQKGTAWNTIQFYYYSLFFVSIIAGVVFAKIKTNLLVAGALIFMLPTTVGALKHYLPSRPPAMISNDELDALEFLSNQPKGVVLVMPFDRQAASDAADNPPRPLYLYESTAYVSAYSSQPVWLEDEVNLDITGYDWQARRKKLVGMLKRNNQSEMKEFLREENISYVYVVEPGNIVFEGLTKQYSENGVRIYKLGYN</sequence>
<dbReference type="AlphaFoldDB" id="A0A1F7YZ03"/>
<reference evidence="2 3" key="1">
    <citation type="journal article" date="2016" name="Nat. Commun.">
        <title>Thousands of microbial genomes shed light on interconnected biogeochemical processes in an aquifer system.</title>
        <authorList>
            <person name="Anantharaman K."/>
            <person name="Brown C.T."/>
            <person name="Hug L.A."/>
            <person name="Sharon I."/>
            <person name="Castelle C.J."/>
            <person name="Probst A.J."/>
            <person name="Thomas B.C."/>
            <person name="Singh A."/>
            <person name="Wilkins M.J."/>
            <person name="Karaoz U."/>
            <person name="Brodie E.L."/>
            <person name="Williams K.H."/>
            <person name="Hubbard S.S."/>
            <person name="Banfield J.F."/>
        </authorList>
    </citation>
    <scope>NUCLEOTIDE SEQUENCE [LARGE SCALE GENOMIC DNA]</scope>
</reference>
<name>A0A1F7YZ03_9BACT</name>
<feature type="transmembrane region" description="Helical" evidence="1">
    <location>
        <begin position="237"/>
        <end position="256"/>
    </location>
</feature>
<keyword evidence="1" id="KW-1133">Transmembrane helix</keyword>
<organism evidence="2 3">
    <name type="scientific">Candidatus Woesebacteria bacterium RIFCSPHIGHO2_01_FULL_44_21</name>
    <dbReference type="NCBI Taxonomy" id="1802503"/>
    <lineage>
        <taxon>Bacteria</taxon>
        <taxon>Candidatus Woeseibacteriota</taxon>
    </lineage>
</organism>
<evidence type="ECO:0000313" key="2">
    <source>
        <dbReference type="EMBL" id="OGM31958.1"/>
    </source>
</evidence>
<dbReference type="EMBL" id="MGGP01000019">
    <property type="protein sequence ID" value="OGM31958.1"/>
    <property type="molecule type" value="Genomic_DNA"/>
</dbReference>
<feature type="transmembrane region" description="Helical" evidence="1">
    <location>
        <begin position="369"/>
        <end position="386"/>
    </location>
</feature>
<evidence type="ECO:0000256" key="1">
    <source>
        <dbReference type="SAM" id="Phobius"/>
    </source>
</evidence>
<keyword evidence="1" id="KW-0472">Membrane</keyword>
<feature type="transmembrane region" description="Helical" evidence="1">
    <location>
        <begin position="164"/>
        <end position="188"/>
    </location>
</feature>